<dbReference type="GeneID" id="101852458"/>
<proteinExistence type="predicted"/>
<sequence>MVVKFLRITPAILRRLNHYIPRSTVCRTLLSDPSLKIDHFAKRRIFQVDLLGKDGKAKLAKKLQTMSSSDEARHATHDIVDLLHCADVEDIPLINNLILLVSDPDVVQSRAFNFGVTLIRLYHFLNLPEEAHSVYSNPECLLLFQDATSHKVLMDLMYKNKLFTQVVEVYSMLKHFNIDCVTLVLGALYHLNTPDCLEKAQDIVKDVCQHHVLSRRAIIFVALLSLNQNEPDFALEILKQSKDSVLVTNVKIMCLSRQGDLKSTFAQLEEAVEISKNITRPFAARLYSDTMGEVRKAVKLHGLPEDAMKLERLEQQLSYRGVLSIQVTTSLIERIIPGVEYFRKDTGKPPIINNSQAD</sequence>
<keyword evidence="1" id="KW-1185">Reference proteome</keyword>
<evidence type="ECO:0000313" key="2">
    <source>
        <dbReference type="RefSeq" id="XP_005093464.1"/>
    </source>
</evidence>
<accession>A0ABM0JGZ0</accession>
<dbReference type="Proteomes" id="UP000694888">
    <property type="component" value="Unplaced"/>
</dbReference>
<organism evidence="1 2">
    <name type="scientific">Aplysia californica</name>
    <name type="common">California sea hare</name>
    <dbReference type="NCBI Taxonomy" id="6500"/>
    <lineage>
        <taxon>Eukaryota</taxon>
        <taxon>Metazoa</taxon>
        <taxon>Spiralia</taxon>
        <taxon>Lophotrochozoa</taxon>
        <taxon>Mollusca</taxon>
        <taxon>Gastropoda</taxon>
        <taxon>Heterobranchia</taxon>
        <taxon>Euthyneura</taxon>
        <taxon>Tectipleura</taxon>
        <taxon>Aplysiida</taxon>
        <taxon>Aplysioidea</taxon>
        <taxon>Aplysiidae</taxon>
        <taxon>Aplysia</taxon>
    </lineage>
</organism>
<gene>
    <name evidence="2" type="primary">LOC101852458</name>
</gene>
<protein>
    <submittedName>
        <fullName evidence="2">Pentatricopeptide repeat-containing protein 2, mitochondrial</fullName>
    </submittedName>
</protein>
<evidence type="ECO:0000313" key="1">
    <source>
        <dbReference type="Proteomes" id="UP000694888"/>
    </source>
</evidence>
<dbReference type="RefSeq" id="XP_005093464.1">
    <property type="nucleotide sequence ID" value="XM_005093407.2"/>
</dbReference>
<dbReference type="PANTHER" id="PTHR14700">
    <property type="entry name" value="PENTATRICOPEPTIDE REPEAT-CONTAINING PROTEIN 2, MITOCHONDRIAL"/>
    <property type="match status" value="1"/>
</dbReference>
<name>A0ABM0JGZ0_APLCA</name>
<dbReference type="PANTHER" id="PTHR14700:SF0">
    <property type="entry name" value="PENTATRICOPEPTIDE REPEAT-CONTAINING PROTEIN 2, MITOCHONDRIAL"/>
    <property type="match status" value="1"/>
</dbReference>
<dbReference type="InterPro" id="IPR034629">
    <property type="entry name" value="PTCD2"/>
</dbReference>
<reference evidence="2" key="1">
    <citation type="submission" date="2025-08" db="UniProtKB">
        <authorList>
            <consortium name="RefSeq"/>
        </authorList>
    </citation>
    <scope>IDENTIFICATION</scope>
</reference>